<proteinExistence type="predicted"/>
<dbReference type="RefSeq" id="WP_015405237.1">
    <property type="nucleotide sequence ID" value="NC_020304.1"/>
</dbReference>
<dbReference type="EMBL" id="CP003985">
    <property type="protein sequence ID" value="AGF79553.1"/>
    <property type="molecule type" value="Genomic_DNA"/>
</dbReference>
<keyword evidence="4" id="KW-1185">Reference proteome</keyword>
<sequence>MNSSHSAETTSTQAKSQANATSEISKVSVGFIALTATIIGCWATASLFAGTISSGGPIGLIRNLITAITG</sequence>
<keyword evidence="2" id="KW-0812">Transmembrane</keyword>
<keyword evidence="2" id="KW-0472">Membrane</keyword>
<dbReference type="AlphaFoldDB" id="M1P7V8"/>
<reference evidence="4" key="1">
    <citation type="journal article" date="2013" name="Stand. Genomic Sci.">
        <title>Complete genome sequence of Desulfocapsa sulfexigens, a marine deltaproteobacterium specialized in disproportionating inorganic sulfur compounds.</title>
        <authorList>
            <person name="Finster K.W."/>
            <person name="Kjeldsen K.U."/>
            <person name="Kube M."/>
            <person name="Reinhardt R."/>
            <person name="Mussmann M."/>
            <person name="Amann R."/>
            <person name="Schreiber L."/>
        </authorList>
    </citation>
    <scope>NUCLEOTIDE SEQUENCE [LARGE SCALE GENOMIC DNA]</scope>
    <source>
        <strain evidence="4">DSM 10523 / SB164P1</strain>
    </source>
</reference>
<evidence type="ECO:0000313" key="3">
    <source>
        <dbReference type="EMBL" id="AGF79553.1"/>
    </source>
</evidence>
<feature type="region of interest" description="Disordered" evidence="1">
    <location>
        <begin position="1"/>
        <end position="22"/>
    </location>
</feature>
<keyword evidence="2" id="KW-1133">Transmembrane helix</keyword>
<evidence type="ECO:0000256" key="1">
    <source>
        <dbReference type="SAM" id="MobiDB-lite"/>
    </source>
</evidence>
<dbReference type="HOGENOM" id="CLU_200341_1_0_7"/>
<accession>M1P7V8</accession>
<protein>
    <submittedName>
        <fullName evidence="3">Uncharacterized protein</fullName>
    </submittedName>
</protein>
<dbReference type="Proteomes" id="UP000011721">
    <property type="component" value="Chromosome"/>
</dbReference>
<evidence type="ECO:0000256" key="2">
    <source>
        <dbReference type="SAM" id="Phobius"/>
    </source>
</evidence>
<dbReference type="KEGG" id="dsf:UWK_03024"/>
<gene>
    <name evidence="3" type="ordered locus">UWK_03024</name>
</gene>
<feature type="transmembrane region" description="Helical" evidence="2">
    <location>
        <begin position="29"/>
        <end position="52"/>
    </location>
</feature>
<name>M1P7V8_DESSD</name>
<organism evidence="3 4">
    <name type="scientific">Desulfocapsa sulfexigens (strain DSM 10523 / SB164P1)</name>
    <dbReference type="NCBI Taxonomy" id="1167006"/>
    <lineage>
        <taxon>Bacteria</taxon>
        <taxon>Pseudomonadati</taxon>
        <taxon>Thermodesulfobacteriota</taxon>
        <taxon>Desulfobulbia</taxon>
        <taxon>Desulfobulbales</taxon>
        <taxon>Desulfocapsaceae</taxon>
        <taxon>Desulfocapsa</taxon>
    </lineage>
</organism>
<dbReference type="STRING" id="1167006.UWK_03024"/>
<evidence type="ECO:0000313" key="4">
    <source>
        <dbReference type="Proteomes" id="UP000011721"/>
    </source>
</evidence>